<dbReference type="InterPro" id="IPR006626">
    <property type="entry name" value="PbH1"/>
</dbReference>
<feature type="disulfide bond" evidence="9">
    <location>
        <begin position="1071"/>
        <end position="1081"/>
    </location>
</feature>
<dbReference type="Gene3D" id="3.10.100.10">
    <property type="entry name" value="Mannose-Binding Protein A, subunit A"/>
    <property type="match status" value="1"/>
</dbReference>
<feature type="signal peptide" evidence="12">
    <location>
        <begin position="1"/>
        <end position="21"/>
    </location>
</feature>
<dbReference type="Gene3D" id="2.60.120.290">
    <property type="entry name" value="Spermadhesin, CUB domain"/>
    <property type="match status" value="1"/>
</dbReference>
<keyword evidence="3 12" id="KW-0732">Signal</keyword>
<dbReference type="Pfam" id="PF13229">
    <property type="entry name" value="Beta_helix"/>
    <property type="match status" value="1"/>
</dbReference>
<evidence type="ECO:0000313" key="15">
    <source>
        <dbReference type="RefSeq" id="XP_014473081.1"/>
    </source>
</evidence>
<feature type="compositionally biased region" description="Basic and acidic residues" evidence="10">
    <location>
        <begin position="2887"/>
        <end position="2898"/>
    </location>
</feature>
<dbReference type="InterPro" id="IPR036772">
    <property type="entry name" value="SRCR-like_dom_sf"/>
</dbReference>
<evidence type="ECO:0000256" key="11">
    <source>
        <dbReference type="SAM" id="Phobius"/>
    </source>
</evidence>
<dbReference type="SUPFAM" id="SSF56436">
    <property type="entry name" value="C-type lectin-like"/>
    <property type="match status" value="1"/>
</dbReference>
<feature type="domain" description="SRCR" evidence="13">
    <location>
        <begin position="1824"/>
        <end position="1942"/>
    </location>
</feature>
<dbReference type="GeneID" id="106743596"/>
<dbReference type="FunFam" id="3.10.250.10:FF:000016">
    <property type="entry name" value="Scavenger receptor cysteine-rich protein type 12"/>
    <property type="match status" value="1"/>
</dbReference>
<gene>
    <name evidence="15" type="primary">LOC106743596</name>
</gene>
<accession>A0A6P3X3Y8</accession>
<evidence type="ECO:0000256" key="1">
    <source>
        <dbReference type="ARBA" id="ARBA00004167"/>
    </source>
</evidence>
<organism evidence="14 15">
    <name type="scientific">Dinoponera quadriceps</name>
    <name type="common">South American ant</name>
    <dbReference type="NCBI Taxonomy" id="609295"/>
    <lineage>
        <taxon>Eukaryota</taxon>
        <taxon>Metazoa</taxon>
        <taxon>Ecdysozoa</taxon>
        <taxon>Arthropoda</taxon>
        <taxon>Hexapoda</taxon>
        <taxon>Insecta</taxon>
        <taxon>Pterygota</taxon>
        <taxon>Neoptera</taxon>
        <taxon>Endopterygota</taxon>
        <taxon>Hymenoptera</taxon>
        <taxon>Apocrita</taxon>
        <taxon>Aculeata</taxon>
        <taxon>Formicoidea</taxon>
        <taxon>Formicidae</taxon>
        <taxon>Ponerinae</taxon>
        <taxon>Ponerini</taxon>
        <taxon>Dinoponera</taxon>
    </lineage>
</organism>
<dbReference type="InterPro" id="IPR039448">
    <property type="entry name" value="Beta_helix"/>
</dbReference>
<evidence type="ECO:0000256" key="7">
    <source>
        <dbReference type="ARBA" id="ARBA00023157"/>
    </source>
</evidence>
<evidence type="ECO:0000256" key="8">
    <source>
        <dbReference type="ARBA" id="ARBA00023180"/>
    </source>
</evidence>
<dbReference type="InterPro" id="IPR035914">
    <property type="entry name" value="Sperma_CUB_dom_sf"/>
</dbReference>
<dbReference type="OrthoDB" id="536948at2759"/>
<feature type="compositionally biased region" description="Polar residues" evidence="10">
    <location>
        <begin position="2711"/>
        <end position="2724"/>
    </location>
</feature>
<dbReference type="Gene3D" id="3.10.250.10">
    <property type="entry name" value="SRCR-like domain"/>
    <property type="match status" value="3"/>
</dbReference>
<dbReference type="GO" id="GO:0045217">
    <property type="term" value="P:cell-cell junction maintenance"/>
    <property type="evidence" value="ECO:0007669"/>
    <property type="project" value="TreeGrafter"/>
</dbReference>
<comment type="subcellular location">
    <subcellularLocation>
        <location evidence="1">Membrane</location>
        <topology evidence="1">Single-pass membrane protein</topology>
    </subcellularLocation>
</comment>
<feature type="transmembrane region" description="Helical" evidence="11">
    <location>
        <begin position="2614"/>
        <end position="2638"/>
    </location>
</feature>
<feature type="domain" description="SRCR" evidence="13">
    <location>
        <begin position="142"/>
        <end position="247"/>
    </location>
</feature>
<feature type="region of interest" description="Disordered" evidence="10">
    <location>
        <begin position="2706"/>
        <end position="2752"/>
    </location>
</feature>
<keyword evidence="8" id="KW-0325">Glycoprotein</keyword>
<dbReference type="SMART" id="SM00202">
    <property type="entry name" value="SR"/>
    <property type="match status" value="3"/>
</dbReference>
<keyword evidence="6 11" id="KW-0472">Membrane</keyword>
<dbReference type="PROSITE" id="PS50287">
    <property type="entry name" value="SRCR_2"/>
    <property type="match status" value="3"/>
</dbReference>
<keyword evidence="2 11" id="KW-0812">Transmembrane</keyword>
<dbReference type="PRINTS" id="PR00258">
    <property type="entry name" value="SPERACTRCPTR"/>
</dbReference>
<feature type="region of interest" description="Disordered" evidence="10">
    <location>
        <begin position="2862"/>
        <end position="2915"/>
    </location>
</feature>
<dbReference type="Proteomes" id="UP000515204">
    <property type="component" value="Unplaced"/>
</dbReference>
<feature type="compositionally biased region" description="Polar residues" evidence="10">
    <location>
        <begin position="2788"/>
        <end position="2802"/>
    </location>
</feature>
<feature type="disulfide bond" evidence="9">
    <location>
        <begin position="213"/>
        <end position="223"/>
    </location>
</feature>
<dbReference type="PANTHER" id="PTHR47653">
    <property type="entry name" value="PROTEIN BARK BEETLE"/>
    <property type="match status" value="1"/>
</dbReference>
<dbReference type="SUPFAM" id="SSF49854">
    <property type="entry name" value="Spermadhesin, CUB domain"/>
    <property type="match status" value="1"/>
</dbReference>
<evidence type="ECO:0000256" key="4">
    <source>
        <dbReference type="ARBA" id="ARBA00022737"/>
    </source>
</evidence>
<dbReference type="InterPro" id="IPR001190">
    <property type="entry name" value="SRCR"/>
</dbReference>
<dbReference type="Pfam" id="PF00530">
    <property type="entry name" value="SRCR"/>
    <property type="match status" value="3"/>
</dbReference>
<keyword evidence="5 11" id="KW-1133">Transmembrane helix</keyword>
<feature type="compositionally biased region" description="Polar residues" evidence="10">
    <location>
        <begin position="2933"/>
        <end position="2953"/>
    </location>
</feature>
<keyword evidence="4" id="KW-0677">Repeat</keyword>
<dbReference type="PROSITE" id="PS00420">
    <property type="entry name" value="SRCR_1"/>
    <property type="match status" value="1"/>
</dbReference>
<dbReference type="InterPro" id="IPR053243">
    <property type="entry name" value="SJ_maturation_regulator"/>
</dbReference>
<dbReference type="GO" id="GO:0016020">
    <property type="term" value="C:membrane"/>
    <property type="evidence" value="ECO:0007669"/>
    <property type="project" value="UniProtKB-SubCell"/>
</dbReference>
<dbReference type="PANTHER" id="PTHR47653:SF1">
    <property type="entry name" value="DELETED IN MALIGNANT BRAIN TUMORS 1 PROTEIN"/>
    <property type="match status" value="1"/>
</dbReference>
<feature type="compositionally biased region" description="Polar residues" evidence="10">
    <location>
        <begin position="2734"/>
        <end position="2749"/>
    </location>
</feature>
<keyword evidence="7 9" id="KW-1015">Disulfide bond</keyword>
<evidence type="ECO:0000256" key="10">
    <source>
        <dbReference type="SAM" id="MobiDB-lite"/>
    </source>
</evidence>
<dbReference type="KEGG" id="dqu:106743596"/>
<evidence type="ECO:0000256" key="3">
    <source>
        <dbReference type="ARBA" id="ARBA00022729"/>
    </source>
</evidence>
<feature type="disulfide bond" evidence="9">
    <location>
        <begin position="1905"/>
        <end position="1915"/>
    </location>
</feature>
<name>A0A6P3X3Y8_DINQU</name>
<sequence>MHRWAHVSLAILAALSATVEPSNRYRQPAEQQSSIYYTEPTTLVNSATDSHDGVTELHGGRIVRGQRLLQRSKSPYLLREDLYVESDGELVLEPGVEVRFGPMVGITVRGVVTAEGKTDDKILLTAADAETQVPVIQSTSSIRLVDGPSPLTGRLQLHHKGSWRSVCTNSRNWTRADLETACRQLGYQGGQWWSWIDRQWPARSRLLLEEPGCRGIEPALATCDGWLDRQLGGGVCDYHPDMGISCLPRHDGATRAIKHWRGIRFENAVHSRSLIQENTLYVRQSKSILRNTVIEYAGTGREYNVTSAIDVVGVPPRMESISVLHSAFNGINITTPDAPVVINNCTVQYNKGYGIYVNSSSGMVYLENCTVEDNGADGIKYVHFDERPDDKLDRTGVYDLCTFPTTTSQTFPVTISMEQSKYAPNVKQCPQHIFARWGHVLTLHFLQMRTDRNDSAIVEVYDGLSSSDKLLASVKIRNGTLPQSVTSTRQNLFLKFTAESRTNTIVFVRISSGYQKTYDLNVTGGVIASNNGRGIIAERLRSALHIHETSVSNNKHAAGVHVLDGAMDVNITASRVAFNEGDGVNITVKGGNRNVSRSIISSNHGYGFAVWLNDSTATEYVHFNQTTVIEYSKIYRNDDIGVLVGNSTGDSYVNITGNWFNSSIETALQVESSWRRDNGLLRLQIGHNSFVKNKKFGIRLYPALNLRGTIEYNHFREQRNGGILIRNPLYEEFNVLPADIVIRHNEFYSNRGTFVASIGLSPYSDVQRLLFTRNFLRDNRVRELFDTGGTSRAKLIPRSRVAAVVVVSSANVEVFRNILHNSNSRYEIGSQLEDQSKVINCTYNWLGFTDDEKIFDRLFHRKDRYNLAKIEYLPYLLHNSNPGANTIISNPTFVAQFVTPSTNLVGGEVDGQEELKAGEYIVERDINVRPGGKLILQPGVTLRFPPAVGMMVAGKLDARGRGPNNILFTLKEEPVIEPPNKTEEDYMIQIDETESAPVRLLGGKTSLEGRLQVKIANKWGTVCNYGWTMLDAALVCHQLGYILDSDNWFMERSQIPNSGINEDILFSNVRCTEHDNDITKCRAEQQQDFENSCTHANDVGVRCLEPAWAGLRLGPLALRSDLQYLTIEKAGLLDYRTNLFKPALQIDFARHSLDGIKVVNNLQDGLGVLYSDIYSADAINIVMNSEFSQNGGSGVSFKQLGMRIVNSRIESNKVAGIRHNPALSAVQQREFAGWFLHAPDTTVDSPYNPIVLPESNQNIKLTNGETKYIVTSKVAGESIRRIVSVECTPGYVIGIQLLNPIENRSTEQIILRNSPRNDKNQMSWHVKRDLSVFPVSSSSFFVFLEYESGEDALGGAVMAVTPLLAPVQNIPNRIVSGPVPSLVVTKTYIKNNQKGVFASYYNRYLNEIGDYFLRKANESIQLIGCDISHNHEEAVYVYSPYWNVHHTNMSEISIHINSSLVTYNGKGVRQFSRDARHSNNLFHWIMQDSTVEWNRGGGFEVLLPDVWQYNENFTHSLYFANNTWRNNELFGFVVDGHFARLNISHNRFESNRCKTGLISVRGMEKQIRIDNNRIDGNTGAYMVEFRANSQSEILGNVYAHFYYNEVKRNRHEAAGPSRRATLDDPSYVVGFHGIQKVRINRNLFGDNSLDYELLAGIRTAKINNEVDVMQNWWGTAEDAGIRRRIFDFDDWNDHAVANYTPYLMTDSLDSSISASWRISQEIDLDNLGGRIIENLSLHARSQPYVVRSDITVMPEATLYIYPDVVMEFAPNVGILVLGTLKAVGVPGHEIIMRPMKRTAVNNSANALRSPDNSANLVALPNEKIRLCKDGHCSASYNEGFLEYFNKTTLQWMPICDDRFTERNAQVACRHLGHDTLNVYVSYGRRYELHPGSLTRVWSWPEPLQCIGKEQSLDDCQIRLNGQMFGHRHECPWDGRFVFLHCGERNLDEEHDYWGGIRIANSKFEHHLFDHRYHDIVTHENRRRVESVLSFVNITGAGILHLEKSAAVQSIMKSPAMAHVNIDRSAYHGINVVSPTHTVELLFNAISNVLGNGVNVLSLTGEGREADESSFTPLKDLNIPYHLFSMVDICDTTKEIEIEERVIVYYKYDNYPVNCVKIFRSPERSKPFGFRLLQFNLYNSTGKPGRADGITLYDGDIYNITSRKIGHLEVNSADEKKMFKTQEPSLSVRFFANGASNTHGFIAEIVTLPISAIGFNRDVQHNVSYSAISACREGAVKYASAGEVNAIITLERNQFVGNCEKLYGNFTTCKSALWFDVQNTQSLYFRYNLVQRNQGGLSIRADSRGSATSLKAWIHNNLFAENFNKPALYVEGRQSSPYQEVTIFRNYFTKNNAPYENNIVLKQVVSNMTLNYLHGNLGMHLLEISGFEKVRLRIYQSTLHNGFYKNYAVDRAGRSTVVAGTPGQLYVDNVFFNPDNDYEMLTTNRSQQLEIWLSHVDARHNWWGYNETLAVAGRIRDRGDSPELLQVDYQPFHMNNKSVLSGKCPPGWDLVGDTCYILIGAPMDFYSARDFCRSANASMPFIMGDYLELWKFARRQQERFDYSERVWVQQLERLDQCTVFTYQTIEIDHCAQPNPFICEIDPRVNIDPLSWRKDIVAVGVLGAVGFALALLTTAIALWVSKSKKRKIERLERRNSIRQSLHSLRSVGSTTGFTELAYRRKPIATKHSTDTLNSKSLDYRRMLNGGSLDSMDKSQLNSSIEDSQSYDVYEAHNPRYSPSTSEAYKSGNTGQPKYAAAQSVDNPVFDLAYRNEGFRHHSTFAARNADDNTDWASQPNVQSTSQDSPTRDVHNESSSYLNNASTLPLHSSIALSDSMSELKQDIEASAAYDPVDYDPRRTYDTATLTPSQASEPVPEYPSDFQPPIPPHPYRYEDSRPRSEALLETNFDTSEERPLRSKSEALLETNLDAFLVSEPTELTQLSAGARSKSQPLETAM</sequence>
<dbReference type="InterPro" id="IPR016187">
    <property type="entry name" value="CTDL_fold"/>
</dbReference>
<feature type="chain" id="PRO_5028294477" evidence="12">
    <location>
        <begin position="22"/>
        <end position="2953"/>
    </location>
</feature>
<feature type="domain" description="SRCR" evidence="13">
    <location>
        <begin position="998"/>
        <end position="1104"/>
    </location>
</feature>
<evidence type="ECO:0000313" key="14">
    <source>
        <dbReference type="Proteomes" id="UP000515204"/>
    </source>
</evidence>
<protein>
    <submittedName>
        <fullName evidence="15">Uncharacterized protein LOC106743596</fullName>
    </submittedName>
</protein>
<evidence type="ECO:0000256" key="6">
    <source>
        <dbReference type="ARBA" id="ARBA00023136"/>
    </source>
</evidence>
<dbReference type="SMART" id="SM00710">
    <property type="entry name" value="PbH1"/>
    <property type="match status" value="17"/>
</dbReference>
<dbReference type="InterPro" id="IPR011050">
    <property type="entry name" value="Pectin_lyase_fold/virulence"/>
</dbReference>
<dbReference type="InterPro" id="IPR012334">
    <property type="entry name" value="Pectin_lyas_fold"/>
</dbReference>
<feature type="region of interest" description="Disordered" evidence="10">
    <location>
        <begin position="2930"/>
        <end position="2953"/>
    </location>
</feature>
<dbReference type="InterPro" id="IPR016186">
    <property type="entry name" value="C-type_lectin-like/link_sf"/>
</dbReference>
<dbReference type="SUPFAM" id="SSF56487">
    <property type="entry name" value="SRCR-like"/>
    <property type="match status" value="3"/>
</dbReference>
<comment type="caution">
    <text evidence="9">Lacks conserved residue(s) required for the propagation of feature annotation.</text>
</comment>
<evidence type="ECO:0000259" key="13">
    <source>
        <dbReference type="PROSITE" id="PS50287"/>
    </source>
</evidence>
<keyword evidence="14" id="KW-1185">Reference proteome</keyword>
<dbReference type="CTD" id="33604"/>
<evidence type="ECO:0000256" key="9">
    <source>
        <dbReference type="PROSITE-ProRule" id="PRU00196"/>
    </source>
</evidence>
<dbReference type="SUPFAM" id="SSF51126">
    <property type="entry name" value="Pectin lyase-like"/>
    <property type="match status" value="3"/>
</dbReference>
<reference evidence="15" key="1">
    <citation type="submission" date="2025-08" db="UniProtKB">
        <authorList>
            <consortium name="RefSeq"/>
        </authorList>
    </citation>
    <scope>IDENTIFICATION</scope>
</reference>
<evidence type="ECO:0000256" key="12">
    <source>
        <dbReference type="SAM" id="SignalP"/>
    </source>
</evidence>
<feature type="region of interest" description="Disordered" evidence="10">
    <location>
        <begin position="2783"/>
        <end position="2817"/>
    </location>
</feature>
<dbReference type="Gene3D" id="2.160.20.10">
    <property type="entry name" value="Single-stranded right-handed beta-helix, Pectin lyase-like"/>
    <property type="match status" value="3"/>
</dbReference>
<dbReference type="RefSeq" id="XP_014473081.1">
    <property type="nucleotide sequence ID" value="XM_014617595.1"/>
</dbReference>
<evidence type="ECO:0000256" key="2">
    <source>
        <dbReference type="ARBA" id="ARBA00022692"/>
    </source>
</evidence>
<proteinExistence type="predicted"/>
<evidence type="ECO:0000256" key="5">
    <source>
        <dbReference type="ARBA" id="ARBA00022989"/>
    </source>
</evidence>